<evidence type="ECO:0000256" key="1">
    <source>
        <dbReference type="ARBA" id="ARBA00022729"/>
    </source>
</evidence>
<dbReference type="EMBL" id="JAEACQ010000230">
    <property type="protein sequence ID" value="MBL7629514.1"/>
    <property type="molecule type" value="Genomic_DNA"/>
</dbReference>
<protein>
    <submittedName>
        <fullName evidence="6">DUF4082 domain-containing protein</fullName>
    </submittedName>
</protein>
<feature type="domain" description="DUF4082" evidence="4">
    <location>
        <begin position="1455"/>
        <end position="1600"/>
    </location>
</feature>
<reference evidence="6" key="1">
    <citation type="submission" date="2020-12" db="EMBL/GenBank/DDBJ databases">
        <title>Genomic characterization of non-nitrogen-fixing Frankia strains.</title>
        <authorList>
            <person name="Carlos-Shanley C."/>
            <person name="Guerra T."/>
            <person name="Hahn D."/>
        </authorList>
    </citation>
    <scope>NUCLEOTIDE SEQUENCE</scope>
    <source>
        <strain evidence="6">CN6</strain>
    </source>
</reference>
<evidence type="ECO:0000259" key="4">
    <source>
        <dbReference type="Pfam" id="PF13313"/>
    </source>
</evidence>
<feature type="domain" description="DUF4082" evidence="4">
    <location>
        <begin position="922"/>
        <end position="1066"/>
    </location>
</feature>
<feature type="domain" description="SbsA Ig-like" evidence="3">
    <location>
        <begin position="1075"/>
        <end position="1174"/>
    </location>
</feature>
<keyword evidence="1" id="KW-0732">Signal</keyword>
<gene>
    <name evidence="6" type="ORF">I7412_20550</name>
</gene>
<dbReference type="InterPro" id="IPR032812">
    <property type="entry name" value="SbsA_Ig"/>
</dbReference>
<keyword evidence="7" id="KW-1185">Reference proteome</keyword>
<dbReference type="InterPro" id="IPR025141">
    <property type="entry name" value="DUF4082"/>
</dbReference>
<feature type="domain" description="SbsA Ig-like" evidence="3">
    <location>
        <begin position="803"/>
        <end position="903"/>
    </location>
</feature>
<dbReference type="InterPro" id="IPR046540">
    <property type="entry name" value="DMFA2_C"/>
</dbReference>
<feature type="domain" description="SbsA Ig-like" evidence="3">
    <location>
        <begin position="1339"/>
        <end position="1438"/>
    </location>
</feature>
<dbReference type="Pfam" id="PF13313">
    <property type="entry name" value="DUF4082"/>
    <property type="match status" value="4"/>
</dbReference>
<proteinExistence type="predicted"/>
<evidence type="ECO:0000313" key="7">
    <source>
        <dbReference type="Proteomes" id="UP000604475"/>
    </source>
</evidence>
<comment type="caution">
    <text evidence="6">The sequence shown here is derived from an EMBL/GenBank/DDBJ whole genome shotgun (WGS) entry which is preliminary data.</text>
</comment>
<dbReference type="Gene3D" id="2.60.40.1220">
    <property type="match status" value="3"/>
</dbReference>
<dbReference type="Pfam" id="PF17957">
    <property type="entry name" value="Big_7"/>
    <property type="match status" value="1"/>
</dbReference>
<feature type="domain" description="N,N-dimethylformamidase beta subunit-like C-terminal" evidence="5">
    <location>
        <begin position="106"/>
        <end position="500"/>
    </location>
</feature>
<sequence>MYRGFALLNDRPLWKWRAVSLAVAALLALAMAVWGPPSPPARAAGPCDPPVVNPVACENTRPGTPESEWQIDGVGNEALQGFTTDISVNTGGTVHFKIKTSVTSYTVKIYRLGWYGGDGAREIASFTRTGPHNQPACLFDASTNLTDCGNWSESATWAVPSNAVSGVYFARLIPGNNSGDSHIVFVVRDDSSHSDAVFQTSDTTWQAYNSYGGASLYPGPIGRAYKVSYNRPFDTRGSTPWGRDFVFANEYPMIRFLERNGYDLTYLTGVDVARSGGLLLNHDVFLSVGHDEYWSGEQRAHVTAARDAGVDLAFFSGNEVYWKTRWENSVDGANTPWRTMVTYKETYGDVDDPQGATTWTGTWRDPRESPPADGGHPENGLTGVGYMVNDVDMAITVPAADGRMRLWRGTDVATLGAGQVATLSPHTLGYESDEDLLNAARPAGLVRLSTTTGPVTQYLQDYGTTVAPGTTTHHLTLYRAPSGALVFGAGTIQWSWGLDDRHDGAATPVDQRMQQATVNLFADMGIQPASLQPGLAAATASTDTTPPSVTIGAPAAGATVSNGGEVTVSGTASDAGGQVGAVEVSLDGGTTWRPATGRGTWSYTGVMHGLGASSIKVRAADDSANLSTPVSRSVTVACPCLLFGSSMTPKVPAFTDATPIEVGVRFTADVGGWVTGIRFYKGTGNTGSHTGSLWTTTSTQLATATFTNETASGWQEVAFAQPVQITANTTYIASYFAPNGHFSGDTGYFETAGLEAAPLRSPRHTASAANGVFRSGSAGFPSDTYGASNYWVEPVFSDVEPPDVTAPAVTAQAPIAGATSVPTTVAVTAVFSEAVQPATIGFTLAAGGSNVAGSVGYDAATRTATFTPSTPLANATAHTATVSGARDAAGNTLAAPVGWTFTTAAAAPPPGTCPCSVWPDSAVPRTVTENDPAAVELGMKFRSDQDGHVTGIRFYKGPQNTGAHTGTLWSAEGTQLATGTFTNESAAGWQTLTFTSPVPINKNTTYVASYHTTTGRYSVNANGFGGVGVDSPPLHALANGVDGQNGVYVYGGHAFPTNGTPHNYWVDVVMTLPPDTTAPTLSARSPGTGATSVPVNAAARATFSEAVTPASVTMTLTDAQNQPVAAQPGYDASTRVATLTPTAPLASGGVYTVAVSGAQDQAGNTMTPVSWSFTASGVCPCTLFESTATPGIVDAGDSGSVELGVRFTAAVDGWISGVRFYKSAANTGTHTGKLWTANGTQLATATFTNETASGWQQVNFGSPIPVVAGTTYVASYRAPNGHYSADGYAFDNAVSNAPLTALAGGNGVYSYTSGAFPNESYHNANYWVDVVFTTIPPPDTTPPAVTAVSPLSGATSVAHSATPQVTFSEAVAPATVAMTVSSAAGQAGGTVSYDAPTRTATFTPTGPLAPLTQYTVTVSGAADAANNVMAQTNWSFTTAWASSPDGLYSLWSDTTTPGTVDAGDPGAVELGVKFTASVNGQIAGIRFYKSAANTGSHVGTLWDGSGTPLASATFTNESTTGWQEVLFATPVQVTAGTTYVASYHTNTGHYSVSSSYFSTNITNGPLTALASGGSGGNGVYAYGASSTFPTGTYNAANYWVDVVFSPAS</sequence>
<dbReference type="InterPro" id="IPR014756">
    <property type="entry name" value="Ig_E-set"/>
</dbReference>
<dbReference type="GO" id="GO:0005975">
    <property type="term" value="P:carbohydrate metabolic process"/>
    <property type="evidence" value="ECO:0007669"/>
    <property type="project" value="UniProtKB-ARBA"/>
</dbReference>
<dbReference type="RefSeq" id="WP_203004454.1">
    <property type="nucleotide sequence ID" value="NZ_JADWYU010000217.1"/>
</dbReference>
<organism evidence="6 7">
    <name type="scientific">Frankia nepalensis</name>
    <dbReference type="NCBI Taxonomy" id="1836974"/>
    <lineage>
        <taxon>Bacteria</taxon>
        <taxon>Bacillati</taxon>
        <taxon>Actinomycetota</taxon>
        <taxon>Actinomycetes</taxon>
        <taxon>Frankiales</taxon>
        <taxon>Frankiaceae</taxon>
        <taxon>Frankia</taxon>
    </lineage>
</organism>
<dbReference type="Pfam" id="PF13205">
    <property type="entry name" value="Big_5"/>
    <property type="match status" value="3"/>
</dbReference>
<feature type="domain" description="DUF4082" evidence="4">
    <location>
        <begin position="648"/>
        <end position="792"/>
    </location>
</feature>
<dbReference type="Gene3D" id="2.60.40.10">
    <property type="entry name" value="Immunoglobulins"/>
    <property type="match status" value="1"/>
</dbReference>
<evidence type="ECO:0000313" key="6">
    <source>
        <dbReference type="EMBL" id="MBL7629514.1"/>
    </source>
</evidence>
<dbReference type="InterPro" id="IPR013783">
    <property type="entry name" value="Ig-like_fold"/>
</dbReference>
<dbReference type="InterPro" id="IPR014755">
    <property type="entry name" value="Cu-Rt/internalin_Ig-like"/>
</dbReference>
<feature type="region of interest" description="Disordered" evidence="2">
    <location>
        <begin position="354"/>
        <end position="381"/>
    </location>
</feature>
<evidence type="ECO:0000256" key="2">
    <source>
        <dbReference type="SAM" id="MobiDB-lite"/>
    </source>
</evidence>
<evidence type="ECO:0000259" key="5">
    <source>
        <dbReference type="Pfam" id="PF20254"/>
    </source>
</evidence>
<name>A0A937RLH7_9ACTN</name>
<accession>A0A937RLH7</accession>
<dbReference type="Pfam" id="PF20254">
    <property type="entry name" value="DMFA2_C"/>
    <property type="match status" value="1"/>
</dbReference>
<dbReference type="Proteomes" id="UP000604475">
    <property type="component" value="Unassembled WGS sequence"/>
</dbReference>
<dbReference type="SUPFAM" id="SSF81296">
    <property type="entry name" value="E set domains"/>
    <property type="match status" value="1"/>
</dbReference>
<feature type="domain" description="DUF4082" evidence="4">
    <location>
        <begin position="1188"/>
        <end position="1328"/>
    </location>
</feature>
<evidence type="ECO:0000259" key="3">
    <source>
        <dbReference type="Pfam" id="PF13205"/>
    </source>
</evidence>